<feature type="binding site" evidence="2">
    <location>
        <position position="192"/>
    </location>
    <ligand>
        <name>FAD</name>
        <dbReference type="ChEBI" id="CHEBI:57692"/>
    </ligand>
</feature>
<dbReference type="GO" id="GO:0000166">
    <property type="term" value="F:nucleotide binding"/>
    <property type="evidence" value="ECO:0007669"/>
    <property type="project" value="UniProtKB-KW"/>
</dbReference>
<dbReference type="PANTHER" id="PTHR43747:SF4">
    <property type="entry name" value="FLAVIN-DEPENDENT TRYPTOPHAN HALOGENASE"/>
    <property type="match status" value="1"/>
</dbReference>
<feature type="binding site" evidence="2">
    <location>
        <position position="343"/>
    </location>
    <ligand>
        <name>FAD</name>
        <dbReference type="ChEBI" id="CHEBI:57692"/>
    </ligand>
</feature>
<evidence type="ECO:0000313" key="4">
    <source>
        <dbReference type="Proteomes" id="UP000249633"/>
    </source>
</evidence>
<feature type="binding site" evidence="2">
    <location>
        <begin position="12"/>
        <end position="15"/>
    </location>
    <ligand>
        <name>FAD</name>
        <dbReference type="ChEBI" id="CHEBI:57692"/>
    </ligand>
</feature>
<name>A0A2W5D9M8_9BURK</name>
<dbReference type="InterPro" id="IPR006905">
    <property type="entry name" value="Flavin_halogenase"/>
</dbReference>
<keyword evidence="2" id="KW-0274">FAD</keyword>
<dbReference type="PIRSF" id="PIRSF011396">
    <property type="entry name" value="Trp_halogenase"/>
    <property type="match status" value="1"/>
</dbReference>
<dbReference type="Proteomes" id="UP000249633">
    <property type="component" value="Unassembled WGS sequence"/>
</dbReference>
<dbReference type="Gene3D" id="3.50.50.60">
    <property type="entry name" value="FAD/NAD(P)-binding domain"/>
    <property type="match status" value="1"/>
</dbReference>
<sequence>MTPIRNILIVGGGSAGWLAAAYLARTLGSQSPQGPRITLVEAPGIPTIGVGEGSFPSLRGTLATIGIAEDRFIRDASASFKQGIRFDHWVRPPGQPGADHYFHPFSQPSQRAGGPELLPYWLQGEAGPGMAFAEAATLQKRVADAARAPKRPTDADYTGALNYAYHFDAGRFATLLAEQARSLGVQHIAATVERVEMGDGGLIAAVHTREAGRLQADLFLDCSGFHAALIGAALGSPFRSLASSLFVDRALAIQVPYARADAPIASYTISTAQTAGWIWDIGLRERRGIGHVYASRYLDDEQAEAQLRAYIGPAAEGLPARRLDLRIGYRETQWQGNCVAVGLSSGFIEPLEASGLGLVEAAVYLIAHLFPHGGELEAAARQFNQQMRTRYERIADFVKLHYGLTQRHDSAFWQDNTAPESFSPLLREQLAMWRHRAPHRLDFITDLEMYPPSSWQYVLYGMEYPTQLAPNATAWPRAAEARQEFQTLRQLAPRAIADLPPHRALVEHLCGRC</sequence>
<evidence type="ECO:0000256" key="1">
    <source>
        <dbReference type="PIRSR" id="PIRSR011396-1"/>
    </source>
</evidence>
<dbReference type="SUPFAM" id="SSF51905">
    <property type="entry name" value="FAD/NAD(P)-binding domain"/>
    <property type="match status" value="1"/>
</dbReference>
<dbReference type="AlphaFoldDB" id="A0A2W5D9M8"/>
<proteinExistence type="predicted"/>
<evidence type="ECO:0000313" key="3">
    <source>
        <dbReference type="EMBL" id="PZP28725.1"/>
    </source>
</evidence>
<accession>A0A2W5D9M8</accession>
<dbReference type="EMBL" id="QFOD01000021">
    <property type="protein sequence ID" value="PZP28725.1"/>
    <property type="molecule type" value="Genomic_DNA"/>
</dbReference>
<protein>
    <submittedName>
        <fullName evidence="3">Tryptophan halogenase</fullName>
    </submittedName>
</protein>
<feature type="active site" evidence="1">
    <location>
        <position position="81"/>
    </location>
</feature>
<comment type="caution">
    <text evidence="3">The sequence shown here is derived from an EMBL/GenBank/DDBJ whole genome shotgun (WGS) entry which is preliminary data.</text>
</comment>
<dbReference type="Pfam" id="PF04820">
    <property type="entry name" value="Trp_halogenase"/>
    <property type="match status" value="1"/>
</dbReference>
<organism evidence="3 4">
    <name type="scientific">Roseateles depolymerans</name>
    <dbReference type="NCBI Taxonomy" id="76731"/>
    <lineage>
        <taxon>Bacteria</taxon>
        <taxon>Pseudomonadati</taxon>
        <taxon>Pseudomonadota</taxon>
        <taxon>Betaproteobacteria</taxon>
        <taxon>Burkholderiales</taxon>
        <taxon>Sphaerotilaceae</taxon>
        <taxon>Roseateles</taxon>
    </lineage>
</organism>
<dbReference type="InterPro" id="IPR033856">
    <property type="entry name" value="Trp_halogen"/>
</dbReference>
<evidence type="ECO:0000256" key="2">
    <source>
        <dbReference type="PIRSR" id="PIRSR011396-2"/>
    </source>
</evidence>
<gene>
    <name evidence="3" type="ORF">DI603_18790</name>
</gene>
<feature type="binding site" evidence="2">
    <location>
        <position position="352"/>
    </location>
    <ligand>
        <name>L-tryptophan</name>
        <dbReference type="ChEBI" id="CHEBI:57912"/>
    </ligand>
</feature>
<dbReference type="PANTHER" id="PTHR43747">
    <property type="entry name" value="FAD-BINDING PROTEIN"/>
    <property type="match status" value="1"/>
</dbReference>
<dbReference type="GO" id="GO:0004497">
    <property type="term" value="F:monooxygenase activity"/>
    <property type="evidence" value="ECO:0007669"/>
    <property type="project" value="InterPro"/>
</dbReference>
<dbReference type="InterPro" id="IPR036188">
    <property type="entry name" value="FAD/NAD-bd_sf"/>
</dbReference>
<keyword evidence="2" id="KW-0285">Flavoprotein</keyword>
<feature type="binding site" evidence="2">
    <location>
        <position position="81"/>
    </location>
    <ligand>
        <name>7-chloro-L-tryptophan</name>
        <dbReference type="ChEBI" id="CHEBI:58713"/>
    </ligand>
</feature>
<keyword evidence="2" id="KW-0547">Nucleotide-binding</keyword>
<dbReference type="InterPro" id="IPR050816">
    <property type="entry name" value="Flavin-dep_Halogenase_NPB"/>
</dbReference>
<reference evidence="3 4" key="1">
    <citation type="submission" date="2017-08" db="EMBL/GenBank/DDBJ databases">
        <title>Infants hospitalized years apart are colonized by the same room-sourced microbial strains.</title>
        <authorList>
            <person name="Brooks B."/>
            <person name="Olm M.R."/>
            <person name="Firek B.A."/>
            <person name="Baker R."/>
            <person name="Thomas B.C."/>
            <person name="Morowitz M.J."/>
            <person name="Banfield J.F."/>
        </authorList>
    </citation>
    <scope>NUCLEOTIDE SEQUENCE [LARGE SCALE GENOMIC DNA]</scope>
    <source>
        <strain evidence="3">S2_012_000_R2_81</strain>
    </source>
</reference>